<dbReference type="Gene3D" id="3.40.30.10">
    <property type="entry name" value="Glutaredoxin"/>
    <property type="match status" value="1"/>
</dbReference>
<dbReference type="CDD" id="cd03048">
    <property type="entry name" value="GST_N_Ure2p_like"/>
    <property type="match status" value="1"/>
</dbReference>
<dbReference type="InterPro" id="IPR004045">
    <property type="entry name" value="Glutathione_S-Trfase_N"/>
</dbReference>
<evidence type="ECO:0000313" key="2">
    <source>
        <dbReference type="EMBL" id="MBB5052890.1"/>
    </source>
</evidence>
<dbReference type="EMBL" id="JACHIJ010000004">
    <property type="protein sequence ID" value="MBB5052890.1"/>
    <property type="molecule type" value="Genomic_DNA"/>
</dbReference>
<keyword evidence="2" id="KW-0808">Transferase</keyword>
<dbReference type="GO" id="GO:0016740">
    <property type="term" value="F:transferase activity"/>
    <property type="evidence" value="ECO:0007669"/>
    <property type="project" value="UniProtKB-KW"/>
</dbReference>
<dbReference type="Pfam" id="PF02798">
    <property type="entry name" value="GST_N"/>
    <property type="match status" value="1"/>
</dbReference>
<name>A0A840N1F0_9BRAD</name>
<dbReference type="PANTHER" id="PTHR44051:SF19">
    <property type="entry name" value="DISULFIDE-BOND OXIDOREDUCTASE YFCG"/>
    <property type="match status" value="1"/>
</dbReference>
<comment type="caution">
    <text evidence="2">The sequence shown here is derived from an EMBL/GenBank/DDBJ whole genome shotgun (WGS) entry which is preliminary data.</text>
</comment>
<dbReference type="PANTHER" id="PTHR44051">
    <property type="entry name" value="GLUTATHIONE S-TRANSFERASE-RELATED"/>
    <property type="match status" value="1"/>
</dbReference>
<proteinExistence type="predicted"/>
<dbReference type="PROSITE" id="PS50404">
    <property type="entry name" value="GST_NTER"/>
    <property type="match status" value="1"/>
</dbReference>
<evidence type="ECO:0000259" key="1">
    <source>
        <dbReference type="PROSITE" id="PS50404"/>
    </source>
</evidence>
<protein>
    <submittedName>
        <fullName evidence="2">Glutathione S-transferase</fullName>
    </submittedName>
</protein>
<evidence type="ECO:0000313" key="3">
    <source>
        <dbReference type="Proteomes" id="UP000521227"/>
    </source>
</evidence>
<dbReference type="Proteomes" id="UP000521227">
    <property type="component" value="Unassembled WGS sequence"/>
</dbReference>
<reference evidence="2 3" key="1">
    <citation type="submission" date="2020-08" db="EMBL/GenBank/DDBJ databases">
        <title>Genomic Encyclopedia of Type Strains, Phase IV (KMG-IV): sequencing the most valuable type-strain genomes for metagenomic binning, comparative biology and taxonomic classification.</title>
        <authorList>
            <person name="Goeker M."/>
        </authorList>
    </citation>
    <scope>NUCLEOTIDE SEQUENCE [LARGE SCALE GENOMIC DNA]</scope>
    <source>
        <strain evidence="2 3">DSM 17498</strain>
    </source>
</reference>
<dbReference type="SUPFAM" id="SSF52833">
    <property type="entry name" value="Thioredoxin-like"/>
    <property type="match status" value="1"/>
</dbReference>
<dbReference type="InterPro" id="IPR036249">
    <property type="entry name" value="Thioredoxin-like_sf"/>
</dbReference>
<sequence>MLAELGLHYCVLLIDITKDDQFRPEFPKISPNNRIPAIIDHDGPVRRGFPIFETGAILHYLAEKTGKLLPGGRTMTIEVGTDRS</sequence>
<feature type="domain" description="GST N-terminal" evidence="1">
    <location>
        <begin position="1"/>
        <end position="69"/>
    </location>
</feature>
<gene>
    <name evidence="2" type="ORF">HNQ36_002881</name>
</gene>
<accession>A0A840N1F0</accession>
<organism evidence="2 3">
    <name type="scientific">Afipia massiliensis</name>
    <dbReference type="NCBI Taxonomy" id="211460"/>
    <lineage>
        <taxon>Bacteria</taxon>
        <taxon>Pseudomonadati</taxon>
        <taxon>Pseudomonadota</taxon>
        <taxon>Alphaproteobacteria</taxon>
        <taxon>Hyphomicrobiales</taxon>
        <taxon>Nitrobacteraceae</taxon>
        <taxon>Afipia</taxon>
    </lineage>
</organism>
<dbReference type="AlphaFoldDB" id="A0A840N1F0"/>